<protein>
    <submittedName>
        <fullName evidence="5 8 9">F-box/kelch-repeat protein SKIP11</fullName>
    </submittedName>
</protein>
<evidence type="ECO:0000313" key="9">
    <source>
        <dbReference type="RefSeq" id="XP_020081454.1"/>
    </source>
</evidence>
<dbReference type="InterPro" id="IPR052439">
    <property type="entry name" value="F-box/Kelch-repeat"/>
</dbReference>
<dbReference type="OrthoDB" id="191037at2759"/>
<dbReference type="STRING" id="4615.A0A199V5Y5"/>
<dbReference type="SMART" id="SM00612">
    <property type="entry name" value="Kelch"/>
    <property type="match status" value="3"/>
</dbReference>
<evidence type="ECO:0000313" key="7">
    <source>
        <dbReference type="Proteomes" id="UP000515123"/>
    </source>
</evidence>
<dbReference type="CDD" id="cd22152">
    <property type="entry name" value="F-box_AtAFR-like"/>
    <property type="match status" value="1"/>
</dbReference>
<dbReference type="RefSeq" id="XP_020081473.1">
    <property type="nucleotide sequence ID" value="XM_020225884.1"/>
</dbReference>
<keyword evidence="1" id="KW-0880">Kelch repeat</keyword>
<evidence type="ECO:0000256" key="3">
    <source>
        <dbReference type="SAM" id="MobiDB-lite"/>
    </source>
</evidence>
<evidence type="ECO:0000313" key="5">
    <source>
        <dbReference type="EMBL" id="OAY72413.1"/>
    </source>
</evidence>
<feature type="region of interest" description="Disordered" evidence="3">
    <location>
        <begin position="42"/>
        <end position="62"/>
    </location>
</feature>
<dbReference type="Pfam" id="PF00646">
    <property type="entry name" value="F-box"/>
    <property type="match status" value="1"/>
</dbReference>
<reference evidence="5 6" key="1">
    <citation type="journal article" date="2016" name="DNA Res.">
        <title>The draft genome of MD-2 pineapple using hybrid error correction of long reads.</title>
        <authorList>
            <person name="Redwan R.M."/>
            <person name="Saidin A."/>
            <person name="Kumar S.V."/>
        </authorList>
    </citation>
    <scope>NUCLEOTIDE SEQUENCE [LARGE SCALE GENOMIC DNA]</scope>
    <source>
        <strain evidence="6">cv. MD2</strain>
        <tissue evidence="5">Leaf</tissue>
    </source>
</reference>
<keyword evidence="7" id="KW-1185">Reference proteome</keyword>
<dbReference type="InterPro" id="IPR001810">
    <property type="entry name" value="F-box_dom"/>
</dbReference>
<gene>
    <name evidence="8 9 10 11" type="primary">LOC109705094</name>
    <name evidence="5" type="ORF">ACMD2_03957</name>
</gene>
<dbReference type="Gramene" id="Aco001134.1.mrna1">
    <property type="protein sequence ID" value="Aco001134.1.mrna1.cds1"/>
    <property type="gene ID" value="Aco001134.1.path1"/>
</dbReference>
<dbReference type="RefSeq" id="XP_020081462.1">
    <property type="nucleotide sequence ID" value="XM_020225873.1"/>
</dbReference>
<dbReference type="GeneID" id="109705094"/>
<evidence type="ECO:0000313" key="10">
    <source>
        <dbReference type="RefSeq" id="XP_020081462.1"/>
    </source>
</evidence>
<dbReference type="EMBL" id="LSRQ01003110">
    <property type="protein sequence ID" value="OAY72413.1"/>
    <property type="molecule type" value="Genomic_DNA"/>
</dbReference>
<name>A0A199V5Y5_ANACO</name>
<dbReference type="RefSeq" id="XP_020081448.1">
    <property type="nucleotide sequence ID" value="XM_020225859.1"/>
</dbReference>
<dbReference type="Pfam" id="PF01344">
    <property type="entry name" value="Kelch_1"/>
    <property type="match status" value="2"/>
</dbReference>
<evidence type="ECO:0000256" key="2">
    <source>
        <dbReference type="ARBA" id="ARBA00022737"/>
    </source>
</evidence>
<proteinExistence type="predicted"/>
<dbReference type="PANTHER" id="PTHR46122">
    <property type="entry name" value="GALACTOSE OXIDASE/KELCH REPEAT PROTEIN-RELATED"/>
    <property type="match status" value="1"/>
</dbReference>
<accession>A0A199V5Y5</accession>
<dbReference type="InterPro" id="IPR006652">
    <property type="entry name" value="Kelch_1"/>
</dbReference>
<organism evidence="5 6">
    <name type="scientific">Ananas comosus</name>
    <name type="common">Pineapple</name>
    <name type="synonym">Ananas ananas</name>
    <dbReference type="NCBI Taxonomy" id="4615"/>
    <lineage>
        <taxon>Eukaryota</taxon>
        <taxon>Viridiplantae</taxon>
        <taxon>Streptophyta</taxon>
        <taxon>Embryophyta</taxon>
        <taxon>Tracheophyta</taxon>
        <taxon>Spermatophyta</taxon>
        <taxon>Magnoliopsida</taxon>
        <taxon>Liliopsida</taxon>
        <taxon>Poales</taxon>
        <taxon>Bromeliaceae</taxon>
        <taxon>Bromelioideae</taxon>
        <taxon>Ananas</taxon>
    </lineage>
</organism>
<evidence type="ECO:0000313" key="6">
    <source>
        <dbReference type="Proteomes" id="UP000092600"/>
    </source>
</evidence>
<dbReference type="Proteomes" id="UP000092600">
    <property type="component" value="Unassembled WGS sequence"/>
</dbReference>
<dbReference type="PANTHER" id="PTHR46122:SF2">
    <property type="entry name" value="F-BOX_KELCH-REPEAT PROTEIN SKIP11"/>
    <property type="match status" value="1"/>
</dbReference>
<dbReference type="Proteomes" id="UP000515123">
    <property type="component" value="Linkage group 2"/>
</dbReference>
<dbReference type="RefSeq" id="XP_020081454.1">
    <property type="nucleotide sequence ID" value="XM_020225865.1"/>
</dbReference>
<dbReference type="InterPro" id="IPR015915">
    <property type="entry name" value="Kelch-typ_b-propeller"/>
</dbReference>
<dbReference type="Gene3D" id="2.120.10.80">
    <property type="entry name" value="Kelch-type beta propeller"/>
    <property type="match status" value="1"/>
</dbReference>
<dbReference type="AlphaFoldDB" id="A0A199V5Y5"/>
<sequence length="438" mass="48506">MLEGQSYLISRALPSSCEHESKWFYMTCHLFEITSIKLPLSAEREPKEQGESNNAKRPKLPESLPLPALQEPLLPSDLSNSDHGHGGDGSDCSSFINLIGRDNSISCLARCSRSDYGALACVSKAFRSLIKSGYLYRERRKIDIVEHWVYFSCIINEWEAFDPNRGRWMTLPTMPPNQCLEGIDRESLAVGTQLLVFTKGVLFNNIVLKYSILTNTWSTGVAMNSSRYMFGSASFGERAIVAGGTSDSGSILDSAELYNSETQTWTTLPSMNIARRNCSGVFMDGKFYVIGGIGSNNELLACGEEYDLKEETWTIKPNMSPGLHGPSGAPPLLAVVNNELYAANCAEKTLRKYDKSNNTWITLGRLPERSDSVDGWGIAFRACGERLLVIGGPRSPTGRMIELEVNSWIPEEEVPPNWNIIARKRSSGFVYNCAVMGC</sequence>
<keyword evidence="2" id="KW-0677">Repeat</keyword>
<reference evidence="8 9" key="2">
    <citation type="submission" date="2025-04" db="UniProtKB">
        <authorList>
            <consortium name="RefSeq"/>
        </authorList>
    </citation>
    <scope>IDENTIFICATION</scope>
    <source>
        <tissue evidence="8 9">Leaf</tissue>
    </source>
</reference>
<feature type="domain" description="F-box" evidence="4">
    <location>
        <begin position="106"/>
        <end position="137"/>
    </location>
</feature>
<dbReference type="FunFam" id="2.120.10.80:FF:000007">
    <property type="entry name" value="F-box/kelch-repeat protein SKIP11"/>
    <property type="match status" value="1"/>
</dbReference>
<evidence type="ECO:0000313" key="8">
    <source>
        <dbReference type="RefSeq" id="XP_020081448.1"/>
    </source>
</evidence>
<dbReference type="SUPFAM" id="SSF117281">
    <property type="entry name" value="Kelch motif"/>
    <property type="match status" value="1"/>
</dbReference>
<evidence type="ECO:0000313" key="11">
    <source>
        <dbReference type="RefSeq" id="XP_020081473.1"/>
    </source>
</evidence>
<dbReference type="GO" id="GO:0005634">
    <property type="term" value="C:nucleus"/>
    <property type="evidence" value="ECO:0007669"/>
    <property type="project" value="TreeGrafter"/>
</dbReference>
<evidence type="ECO:0000259" key="4">
    <source>
        <dbReference type="Pfam" id="PF00646"/>
    </source>
</evidence>
<evidence type="ECO:0000256" key="1">
    <source>
        <dbReference type="ARBA" id="ARBA00022441"/>
    </source>
</evidence>